<feature type="transmembrane region" description="Helical" evidence="1">
    <location>
        <begin position="127"/>
        <end position="144"/>
    </location>
</feature>
<comment type="caution">
    <text evidence="2">The sequence shown here is derived from an EMBL/GenBank/DDBJ whole genome shotgun (WGS) entry which is preliminary data.</text>
</comment>
<evidence type="ECO:0000256" key="1">
    <source>
        <dbReference type="SAM" id="Phobius"/>
    </source>
</evidence>
<proteinExistence type="predicted"/>
<keyword evidence="3" id="KW-1185">Reference proteome</keyword>
<reference evidence="2 3" key="1">
    <citation type="journal article" date="2024" name="Commun. Biol.">
        <title>Comparative genomic analysis of thermophilic fungi reveals convergent evolutionary adaptations and gene losses.</title>
        <authorList>
            <person name="Steindorff A.S."/>
            <person name="Aguilar-Pontes M.V."/>
            <person name="Robinson A.J."/>
            <person name="Andreopoulos B."/>
            <person name="LaButti K."/>
            <person name="Kuo A."/>
            <person name="Mondo S."/>
            <person name="Riley R."/>
            <person name="Otillar R."/>
            <person name="Haridas S."/>
            <person name="Lipzen A."/>
            <person name="Grimwood J."/>
            <person name="Schmutz J."/>
            <person name="Clum A."/>
            <person name="Reid I.D."/>
            <person name="Moisan M.C."/>
            <person name="Butler G."/>
            <person name="Nguyen T.T.M."/>
            <person name="Dewar K."/>
            <person name="Conant G."/>
            <person name="Drula E."/>
            <person name="Henrissat B."/>
            <person name="Hansel C."/>
            <person name="Singer S."/>
            <person name="Hutchinson M.I."/>
            <person name="de Vries R.P."/>
            <person name="Natvig D.O."/>
            <person name="Powell A.J."/>
            <person name="Tsang A."/>
            <person name="Grigoriev I.V."/>
        </authorList>
    </citation>
    <scope>NUCLEOTIDE SEQUENCE [LARGE SCALE GENOMIC DNA]</scope>
    <source>
        <strain evidence="2 3">ATCC 24622</strain>
    </source>
</reference>
<name>A0ABR3W003_9PEZI</name>
<evidence type="ECO:0000313" key="2">
    <source>
        <dbReference type="EMBL" id="KAL1849598.1"/>
    </source>
</evidence>
<gene>
    <name evidence="2" type="ORF">VTK73DRAFT_9869</name>
</gene>
<keyword evidence="1" id="KW-0812">Transmembrane</keyword>
<keyword evidence="1" id="KW-0472">Membrane</keyword>
<organism evidence="2 3">
    <name type="scientific">Phialemonium thermophilum</name>
    <dbReference type="NCBI Taxonomy" id="223376"/>
    <lineage>
        <taxon>Eukaryota</taxon>
        <taxon>Fungi</taxon>
        <taxon>Dikarya</taxon>
        <taxon>Ascomycota</taxon>
        <taxon>Pezizomycotina</taxon>
        <taxon>Sordariomycetes</taxon>
        <taxon>Sordariomycetidae</taxon>
        <taxon>Cephalothecales</taxon>
        <taxon>Cephalothecaceae</taxon>
        <taxon>Phialemonium</taxon>
    </lineage>
</organism>
<evidence type="ECO:0000313" key="3">
    <source>
        <dbReference type="Proteomes" id="UP001586593"/>
    </source>
</evidence>
<dbReference type="Proteomes" id="UP001586593">
    <property type="component" value="Unassembled WGS sequence"/>
</dbReference>
<accession>A0ABR3W003</accession>
<keyword evidence="1" id="KW-1133">Transmembrane helix</keyword>
<sequence length="320" mass="36766">MPVHLLQVHLVNPSADATRIANMAAPKPLQILGWFLGKLVFWLVAFPLLLAADLVFVIVTLPYTLFYFSSNWSMLAKYNPPVELYLSHFERHHPYLMTYVAYGNEAANRSNSEPPGISFWPHKTRRMFLYLFCVGVSSTSWQVMHSAAFFARLEAAGWDRRVLWSFLRDSVERHGQVTPEQSAAFDAVMQRMTTHHIVTKVADVYAKVSGRITGAGTEKARQLQLEKRTRRERLIMRRFGHLGRPIVRVTEDSVDWIEYGGAILVPDAKTRPKLRTLASFSPVWEQIRERDLERGIPDVWQLADVETVFPWQENETAPTD</sequence>
<feature type="transmembrane region" description="Helical" evidence="1">
    <location>
        <begin position="39"/>
        <end position="68"/>
    </location>
</feature>
<protein>
    <submittedName>
        <fullName evidence="2">Uncharacterized protein</fullName>
    </submittedName>
</protein>
<dbReference type="EMBL" id="JAZHXJ010000869">
    <property type="protein sequence ID" value="KAL1849598.1"/>
    <property type="molecule type" value="Genomic_DNA"/>
</dbReference>